<sequence>MEQQDKGDSMAEELRLLIRDAEAALMAHAPDPFSGRCPTCRIAGPCTEYEPAANRLGELRDQRDHHV</sequence>
<name>A0A841FAD7_9ACTN</name>
<comment type="caution">
    <text evidence="1">The sequence shown here is derived from an EMBL/GenBank/DDBJ whole genome shotgun (WGS) entry which is preliminary data.</text>
</comment>
<dbReference type="Proteomes" id="UP000548476">
    <property type="component" value="Unassembled WGS sequence"/>
</dbReference>
<evidence type="ECO:0000313" key="2">
    <source>
        <dbReference type="Proteomes" id="UP000548476"/>
    </source>
</evidence>
<protein>
    <submittedName>
        <fullName evidence="1">Uncharacterized protein</fullName>
    </submittedName>
</protein>
<keyword evidence="2" id="KW-1185">Reference proteome</keyword>
<accession>A0A841FAD7</accession>
<dbReference type="RefSeq" id="WP_184787103.1">
    <property type="nucleotide sequence ID" value="NZ_BONT01000045.1"/>
</dbReference>
<dbReference type="EMBL" id="JACHGT010000004">
    <property type="protein sequence ID" value="MBB6034221.1"/>
    <property type="molecule type" value="Genomic_DNA"/>
</dbReference>
<gene>
    <name evidence="1" type="ORF">HNR73_002071</name>
</gene>
<reference evidence="1 2" key="1">
    <citation type="submission" date="2020-08" db="EMBL/GenBank/DDBJ databases">
        <title>Genomic Encyclopedia of Type Strains, Phase IV (KMG-IV): sequencing the most valuable type-strain genomes for metagenomic binning, comparative biology and taxonomic classification.</title>
        <authorList>
            <person name="Goeker M."/>
        </authorList>
    </citation>
    <scope>NUCLEOTIDE SEQUENCE [LARGE SCALE GENOMIC DNA]</scope>
    <source>
        <strain evidence="1 2">YIM 65646</strain>
    </source>
</reference>
<evidence type="ECO:0000313" key="1">
    <source>
        <dbReference type="EMBL" id="MBB6034221.1"/>
    </source>
</evidence>
<proteinExistence type="predicted"/>
<dbReference type="AlphaFoldDB" id="A0A841FAD7"/>
<organism evidence="1 2">
    <name type="scientific">Phytomonospora endophytica</name>
    <dbReference type="NCBI Taxonomy" id="714109"/>
    <lineage>
        <taxon>Bacteria</taxon>
        <taxon>Bacillati</taxon>
        <taxon>Actinomycetota</taxon>
        <taxon>Actinomycetes</taxon>
        <taxon>Micromonosporales</taxon>
        <taxon>Micromonosporaceae</taxon>
        <taxon>Phytomonospora</taxon>
    </lineage>
</organism>